<dbReference type="Proteomes" id="UP001054837">
    <property type="component" value="Unassembled WGS sequence"/>
</dbReference>
<dbReference type="Gene3D" id="1.25.40.420">
    <property type="match status" value="1"/>
</dbReference>
<dbReference type="Pfam" id="PF00651">
    <property type="entry name" value="BTB"/>
    <property type="match status" value="1"/>
</dbReference>
<evidence type="ECO:0000259" key="1">
    <source>
        <dbReference type="PROSITE" id="PS50097"/>
    </source>
</evidence>
<sequence length="237" mass="27126">MANQSLYLPGDVLTLRCESAIATGINMEKVEKFYFGRCCDWQSNPTDVFCVEDEEHLSLSTRVLQENLKFLYSDGLLSDAILKTKTATFPVHKNILAARSLVFKAMFLNDLKEKDSDCVDIEDINDNTLNRMLQYLYTAVVKDLQWESAVDLYEAADKYQIPTLKDKCSSFLQCNLTPSNACEILYLSDLHQDGNLKTCVQNFILKHDRDIFNSSGWNHIMENNPKLAAQTMHLKFK</sequence>
<gene>
    <name evidence="2" type="primary">Tdpoz1_2</name>
    <name evidence="2" type="ORF">CDAR_248931</name>
</gene>
<organism evidence="2 3">
    <name type="scientific">Caerostris darwini</name>
    <dbReference type="NCBI Taxonomy" id="1538125"/>
    <lineage>
        <taxon>Eukaryota</taxon>
        <taxon>Metazoa</taxon>
        <taxon>Ecdysozoa</taxon>
        <taxon>Arthropoda</taxon>
        <taxon>Chelicerata</taxon>
        <taxon>Arachnida</taxon>
        <taxon>Araneae</taxon>
        <taxon>Araneomorphae</taxon>
        <taxon>Entelegynae</taxon>
        <taxon>Araneoidea</taxon>
        <taxon>Araneidae</taxon>
        <taxon>Caerostris</taxon>
    </lineage>
</organism>
<name>A0AAV4RB36_9ARAC</name>
<keyword evidence="3" id="KW-1185">Reference proteome</keyword>
<dbReference type="EMBL" id="BPLQ01005798">
    <property type="protein sequence ID" value="GIY17298.1"/>
    <property type="molecule type" value="Genomic_DNA"/>
</dbReference>
<dbReference type="PROSITE" id="PS50097">
    <property type="entry name" value="BTB"/>
    <property type="match status" value="1"/>
</dbReference>
<dbReference type="Gene3D" id="3.30.710.10">
    <property type="entry name" value="Potassium Channel Kv1.1, Chain A"/>
    <property type="match status" value="1"/>
</dbReference>
<proteinExistence type="predicted"/>
<dbReference type="PANTHER" id="PTHR24413">
    <property type="entry name" value="SPECKLE-TYPE POZ PROTEIN"/>
    <property type="match status" value="1"/>
</dbReference>
<comment type="caution">
    <text evidence="2">The sequence shown here is derived from an EMBL/GenBank/DDBJ whole genome shotgun (WGS) entry which is preliminary data.</text>
</comment>
<dbReference type="InterPro" id="IPR011333">
    <property type="entry name" value="SKP1/BTB/POZ_sf"/>
</dbReference>
<dbReference type="SUPFAM" id="SSF54695">
    <property type="entry name" value="POZ domain"/>
    <property type="match status" value="1"/>
</dbReference>
<dbReference type="CDD" id="cd18186">
    <property type="entry name" value="BTB_POZ_ZBTB_KLHL-like"/>
    <property type="match status" value="1"/>
</dbReference>
<dbReference type="InterPro" id="IPR000210">
    <property type="entry name" value="BTB/POZ_dom"/>
</dbReference>
<dbReference type="SMART" id="SM00225">
    <property type="entry name" value="BTB"/>
    <property type="match status" value="1"/>
</dbReference>
<protein>
    <submittedName>
        <fullName evidence="2">TD and POZ domain-containing protein 1</fullName>
    </submittedName>
</protein>
<dbReference type="AlphaFoldDB" id="A0AAV4RB36"/>
<evidence type="ECO:0000313" key="3">
    <source>
        <dbReference type="Proteomes" id="UP001054837"/>
    </source>
</evidence>
<evidence type="ECO:0000313" key="2">
    <source>
        <dbReference type="EMBL" id="GIY17298.1"/>
    </source>
</evidence>
<reference evidence="2 3" key="1">
    <citation type="submission" date="2021-06" db="EMBL/GenBank/DDBJ databases">
        <title>Caerostris darwini draft genome.</title>
        <authorList>
            <person name="Kono N."/>
            <person name="Arakawa K."/>
        </authorList>
    </citation>
    <scope>NUCLEOTIDE SEQUENCE [LARGE SCALE GENOMIC DNA]</scope>
</reference>
<feature type="domain" description="BTB" evidence="1">
    <location>
        <begin position="78"/>
        <end position="145"/>
    </location>
</feature>
<accession>A0AAV4RB36</accession>